<dbReference type="InterPro" id="IPR036250">
    <property type="entry name" value="AcylCo_DH-like_C"/>
</dbReference>
<dbReference type="Proteomes" id="UP001227543">
    <property type="component" value="Unassembled WGS sequence"/>
</dbReference>
<dbReference type="GeneID" id="85417439"/>
<gene>
    <name evidence="1" type="ORF">CTAM01_17213</name>
</gene>
<reference evidence="1 2" key="1">
    <citation type="submission" date="2016-10" db="EMBL/GenBank/DDBJ databases">
        <title>The genome sequence of Colletotrichum fioriniae PJ7.</title>
        <authorList>
            <person name="Baroncelli R."/>
        </authorList>
    </citation>
    <scope>NUCLEOTIDE SEQUENCE [LARGE SCALE GENOMIC DNA]</scope>
    <source>
        <strain evidence="1 2">Tom-12</strain>
    </source>
</reference>
<evidence type="ECO:0000313" key="2">
    <source>
        <dbReference type="Proteomes" id="UP001227543"/>
    </source>
</evidence>
<keyword evidence="2" id="KW-1185">Reference proteome</keyword>
<dbReference type="InterPro" id="IPR012258">
    <property type="entry name" value="Acyl-CoA_oxidase"/>
</dbReference>
<comment type="caution">
    <text evidence="1">The sequence shown here is derived from an EMBL/GenBank/DDBJ whole genome shotgun (WGS) entry which is preliminary data.</text>
</comment>
<organism evidence="1 2">
    <name type="scientific">Colletotrichum tamarilloi</name>
    <dbReference type="NCBI Taxonomy" id="1209934"/>
    <lineage>
        <taxon>Eukaryota</taxon>
        <taxon>Fungi</taxon>
        <taxon>Dikarya</taxon>
        <taxon>Ascomycota</taxon>
        <taxon>Pezizomycotina</taxon>
        <taxon>Sordariomycetes</taxon>
        <taxon>Hypocreomycetidae</taxon>
        <taxon>Glomerellales</taxon>
        <taxon>Glomerellaceae</taxon>
        <taxon>Colletotrichum</taxon>
        <taxon>Colletotrichum acutatum species complex</taxon>
    </lineage>
</organism>
<dbReference type="PANTHER" id="PTHR10909:SF382">
    <property type="entry name" value="ACYL-COENZYME A OXIDASE"/>
    <property type="match status" value="1"/>
</dbReference>
<dbReference type="RefSeq" id="XP_060372222.1">
    <property type="nucleotide sequence ID" value="XM_060533201.1"/>
</dbReference>
<protein>
    <recommendedName>
        <fullName evidence="3">Acyl-CoA oxidase</fullName>
    </recommendedName>
</protein>
<dbReference type="Gene3D" id="1.20.140.10">
    <property type="entry name" value="Butyryl-CoA Dehydrogenase, subunit A, domain 3"/>
    <property type="match status" value="1"/>
</dbReference>
<dbReference type="PANTHER" id="PTHR10909">
    <property type="entry name" value="ELECTRON TRANSPORT OXIDOREDUCTASE"/>
    <property type="match status" value="1"/>
</dbReference>
<evidence type="ECO:0000313" key="1">
    <source>
        <dbReference type="EMBL" id="KAK1456571.1"/>
    </source>
</evidence>
<name>A0ABQ9QG96_9PEZI</name>
<evidence type="ECO:0008006" key="3">
    <source>
        <dbReference type="Google" id="ProtNLM"/>
    </source>
</evidence>
<proteinExistence type="predicted"/>
<accession>A0ABQ9QG96</accession>
<feature type="non-terminal residue" evidence="1">
    <location>
        <position position="1"/>
    </location>
</feature>
<dbReference type="EMBL" id="MLFU01000413">
    <property type="protein sequence ID" value="KAK1456571.1"/>
    <property type="molecule type" value="Genomic_DNA"/>
</dbReference>
<dbReference type="SUPFAM" id="SSF47203">
    <property type="entry name" value="Acyl-CoA dehydrogenase C-terminal domain-like"/>
    <property type="match status" value="1"/>
</dbReference>
<sequence>CDGVVSRVLPVRAGTKPLDHSITTFHNVRLQPEALLGSASRGDNEREEFLAHIWRVSVGTLSLSIMGVSAIRVAGCIAALYSQRRLVGDRNRLPIMQFSTQQRPILEALAHGEVLHAYAKWSVGEFTNHNHNADVRRGIATVFKVLVVRSSRLLHELAERCGWQGLYAHNQISELASTFQGNSVAEGDTLVISIRSLAMYEAGMIEEVARDKNLALGASGSLRGTAYNNSVLPRCRAMVEAIGQRMAYEAAQAQGNIAPEVLDVFEKSCIQKDPSWFVENDYGTRSALRDDENRAYSNLLPLLPTLMERANAKDYITAPLVEEGDMEDFIKTLPAFGARTDDVVAERAPKSRL</sequence>